<comment type="similarity">
    <text evidence="1">Belongs to the short-chain dehydrogenases/reductases (SDR) family.</text>
</comment>
<dbReference type="SUPFAM" id="SSF51735">
    <property type="entry name" value="NAD(P)-binding Rossmann-fold domains"/>
    <property type="match status" value="1"/>
</dbReference>
<evidence type="ECO:0000256" key="1">
    <source>
        <dbReference type="ARBA" id="ARBA00006484"/>
    </source>
</evidence>
<dbReference type="InterPro" id="IPR050259">
    <property type="entry name" value="SDR"/>
</dbReference>
<dbReference type="Gene3D" id="3.40.50.720">
    <property type="entry name" value="NAD(P)-binding Rossmann-like Domain"/>
    <property type="match status" value="1"/>
</dbReference>
<protein>
    <submittedName>
        <fullName evidence="2">Putative short-chain dehydrogenase/reductase (FabG)</fullName>
        <ecNumber evidence="2">1.1.1.100</ecNumber>
    </submittedName>
</protein>
<reference evidence="2" key="1">
    <citation type="journal article" date="2014" name="Genome Biol. Evol.">
        <title>Pangenome evidence for extensive interdomain horizontal transfer affecting lineage core and shell genes in uncultured planktonic thaumarchaeota and euryarchaeota.</title>
        <authorList>
            <person name="Deschamps P."/>
            <person name="Zivanovic Y."/>
            <person name="Moreira D."/>
            <person name="Rodriguez-Valera F."/>
            <person name="Lopez-Garcia P."/>
        </authorList>
    </citation>
    <scope>NUCLEOTIDE SEQUENCE</scope>
</reference>
<dbReference type="PANTHER" id="PTHR42879">
    <property type="entry name" value="3-OXOACYL-(ACYL-CARRIER-PROTEIN) REDUCTASE"/>
    <property type="match status" value="1"/>
</dbReference>
<name>A0A075HP38_9EURY</name>
<gene>
    <name evidence="2" type="primary">fabG</name>
</gene>
<evidence type="ECO:0000313" key="2">
    <source>
        <dbReference type="EMBL" id="AIF17015.1"/>
    </source>
</evidence>
<proteinExistence type="inferred from homology"/>
<dbReference type="Pfam" id="PF13561">
    <property type="entry name" value="adh_short_C2"/>
    <property type="match status" value="1"/>
</dbReference>
<dbReference type="PANTHER" id="PTHR42879:SF6">
    <property type="entry name" value="NADPH-DEPENDENT REDUCTASE BACG"/>
    <property type="match status" value="1"/>
</dbReference>
<sequence length="245" mass="25355">MGDLAGRRALVCGGTSGIGAAAAEALRDRGAAVTILARSASGDGTLACDLEDIESLTITIKKEIDVNGAFEILVNNSAGPPAGPLLEAVPADFEKAMRRHLHASHTLVQLLLPGMRDAGYGRIINIISTSVREPIPGLGVSNTVRGAMAAWAKTFAKELPPGITINSILPGFTATQRLEELKHSLARQRGVTADEVEAAWLATVPEGRLAQPSELGAVIAFLASPEAGFVRGVALPVDGGRLASI</sequence>
<dbReference type="InterPro" id="IPR002347">
    <property type="entry name" value="SDR_fam"/>
</dbReference>
<dbReference type="InterPro" id="IPR036291">
    <property type="entry name" value="NAD(P)-bd_dom_sf"/>
</dbReference>
<dbReference type="AlphaFoldDB" id="A0A075HP38"/>
<dbReference type="EC" id="1.1.1.100" evidence="2"/>
<keyword evidence="2" id="KW-0560">Oxidoreductase</keyword>
<accession>A0A075HP38</accession>
<dbReference type="EMBL" id="KF901070">
    <property type="protein sequence ID" value="AIF17015.1"/>
    <property type="molecule type" value="Genomic_DNA"/>
</dbReference>
<dbReference type="GO" id="GO:0004316">
    <property type="term" value="F:3-oxoacyl-[acyl-carrier-protein] reductase (NADPH) activity"/>
    <property type="evidence" value="ECO:0007669"/>
    <property type="project" value="UniProtKB-EC"/>
</dbReference>
<organism evidence="2">
    <name type="scientific">uncultured marine group II/III euryarchaeote KM3_75_F08</name>
    <dbReference type="NCBI Taxonomy" id="1456505"/>
    <lineage>
        <taxon>Archaea</taxon>
        <taxon>Methanobacteriati</taxon>
        <taxon>Methanobacteriota</taxon>
        <taxon>environmental samples</taxon>
    </lineage>
</organism>
<dbReference type="PRINTS" id="PR00081">
    <property type="entry name" value="GDHRDH"/>
</dbReference>